<comment type="caution">
    <text evidence="11">The sequence shown here is derived from an EMBL/GenBank/DDBJ whole genome shotgun (WGS) entry which is preliminary data.</text>
</comment>
<dbReference type="RefSeq" id="WP_160353943.1">
    <property type="nucleotide sequence ID" value="NZ_SDWJ01000002.1"/>
</dbReference>
<evidence type="ECO:0000313" key="12">
    <source>
        <dbReference type="Proteomes" id="UP000471147"/>
    </source>
</evidence>
<proteinExistence type="inferred from homology"/>
<dbReference type="AlphaFoldDB" id="A0A6I4M144"/>
<keyword evidence="5 8" id="KW-0998">Cell outer membrane</keyword>
<keyword evidence="6 8" id="KW-0449">Lipoprotein</keyword>
<evidence type="ECO:0000256" key="2">
    <source>
        <dbReference type="ARBA" id="ARBA00022729"/>
    </source>
</evidence>
<comment type="function">
    <text evidence="8">Part of the Tol-Pal system, which plays a role in outer membrane invagination during cell division and is important for maintaining outer membrane integrity.</text>
</comment>
<dbReference type="PRINTS" id="PR01021">
    <property type="entry name" value="OMPADOMAIN"/>
</dbReference>
<evidence type="ECO:0000259" key="10">
    <source>
        <dbReference type="PROSITE" id="PS51123"/>
    </source>
</evidence>
<dbReference type="PANTHER" id="PTHR30329:SF21">
    <property type="entry name" value="LIPOPROTEIN YIAD-RELATED"/>
    <property type="match status" value="1"/>
</dbReference>
<evidence type="ECO:0000256" key="3">
    <source>
        <dbReference type="ARBA" id="ARBA00023136"/>
    </source>
</evidence>
<dbReference type="InterPro" id="IPR014169">
    <property type="entry name" value="Pal_lipo_C"/>
</dbReference>
<reference evidence="11 12" key="1">
    <citation type="submission" date="2019-01" db="EMBL/GenBank/DDBJ databases">
        <title>Sphingorhabdus lacus sp.nov., isolated from an oligotrophic freshwater lake.</title>
        <authorList>
            <person name="Park M."/>
        </authorList>
    </citation>
    <scope>NUCLEOTIDE SEQUENCE [LARGE SCALE GENOMIC DNA]</scope>
    <source>
        <strain evidence="11 12">IMCC26285</strain>
    </source>
</reference>
<accession>A0A6I4M144</accession>
<comment type="subcellular location">
    <subcellularLocation>
        <location evidence="8">Cell outer membrane</location>
        <topology evidence="8">Lipid-anchor</topology>
    </subcellularLocation>
</comment>
<dbReference type="PROSITE" id="PS51257">
    <property type="entry name" value="PROKAR_LIPOPROTEIN"/>
    <property type="match status" value="1"/>
</dbReference>
<dbReference type="GO" id="GO:0009279">
    <property type="term" value="C:cell outer membrane"/>
    <property type="evidence" value="ECO:0007669"/>
    <property type="project" value="UniProtKB-SubCell"/>
</dbReference>
<dbReference type="InterPro" id="IPR050330">
    <property type="entry name" value="Bact_OuterMem_StrucFunc"/>
</dbReference>
<dbReference type="InterPro" id="IPR006690">
    <property type="entry name" value="OMPA-like_CS"/>
</dbReference>
<dbReference type="InterPro" id="IPR006665">
    <property type="entry name" value="OmpA-like"/>
</dbReference>
<evidence type="ECO:0000256" key="6">
    <source>
        <dbReference type="ARBA" id="ARBA00023288"/>
    </source>
</evidence>
<dbReference type="PANTHER" id="PTHR30329">
    <property type="entry name" value="STATOR ELEMENT OF FLAGELLAR MOTOR COMPLEX"/>
    <property type="match status" value="1"/>
</dbReference>
<dbReference type="PROSITE" id="PS51123">
    <property type="entry name" value="OMPA_2"/>
    <property type="match status" value="1"/>
</dbReference>
<dbReference type="HAMAP" id="MF_02204">
    <property type="entry name" value="Pal"/>
    <property type="match status" value="1"/>
</dbReference>
<keyword evidence="12" id="KW-1185">Reference proteome</keyword>
<comment type="similarity">
    <text evidence="8">Belongs to the Pal lipoprotein family.</text>
</comment>
<dbReference type="Proteomes" id="UP000471147">
    <property type="component" value="Unassembled WGS sequence"/>
</dbReference>
<keyword evidence="2 8" id="KW-0732">Signal</keyword>
<keyword evidence="1 8" id="KW-0132">Cell division</keyword>
<evidence type="ECO:0000256" key="9">
    <source>
        <dbReference type="SAM" id="SignalP"/>
    </source>
</evidence>
<evidence type="ECO:0000313" key="11">
    <source>
        <dbReference type="EMBL" id="MVZ97976.1"/>
    </source>
</evidence>
<keyword evidence="4 8" id="KW-0564">Palmitate</keyword>
<dbReference type="EMBL" id="SDWJ01000002">
    <property type="protein sequence ID" value="MVZ97976.1"/>
    <property type="molecule type" value="Genomic_DNA"/>
</dbReference>
<feature type="chain" id="PRO_5026082076" description="Peptidoglycan-associated lipoprotein" evidence="9">
    <location>
        <begin position="21"/>
        <end position="176"/>
    </location>
</feature>
<dbReference type="SUPFAM" id="SSF103088">
    <property type="entry name" value="OmpA-like"/>
    <property type="match status" value="1"/>
</dbReference>
<evidence type="ECO:0000256" key="8">
    <source>
        <dbReference type="HAMAP-Rule" id="MF_02204"/>
    </source>
</evidence>
<dbReference type="InterPro" id="IPR006664">
    <property type="entry name" value="OMP_bac"/>
</dbReference>
<dbReference type="PROSITE" id="PS01068">
    <property type="entry name" value="OMPA_1"/>
    <property type="match status" value="1"/>
</dbReference>
<name>A0A6I4M144_9SPHN</name>
<dbReference type="OrthoDB" id="9809164at2"/>
<keyword evidence="3 8" id="KW-0472">Membrane</keyword>
<dbReference type="GO" id="GO:0051301">
    <property type="term" value="P:cell division"/>
    <property type="evidence" value="ECO:0007669"/>
    <property type="project" value="UniProtKB-UniRule"/>
</dbReference>
<dbReference type="NCBIfam" id="TIGR02802">
    <property type="entry name" value="Pal_lipo"/>
    <property type="match status" value="1"/>
</dbReference>
<evidence type="ECO:0000256" key="4">
    <source>
        <dbReference type="ARBA" id="ARBA00023139"/>
    </source>
</evidence>
<dbReference type="InterPro" id="IPR036737">
    <property type="entry name" value="OmpA-like_sf"/>
</dbReference>
<gene>
    <name evidence="8 11" type="primary">pal</name>
    <name evidence="11" type="ORF">EUU23_09680</name>
</gene>
<dbReference type="Pfam" id="PF00691">
    <property type="entry name" value="OmpA"/>
    <property type="match status" value="1"/>
</dbReference>
<organism evidence="11 12">
    <name type="scientific">Sphingorhabdus profundilacus</name>
    <dbReference type="NCBI Taxonomy" id="2509718"/>
    <lineage>
        <taxon>Bacteria</taxon>
        <taxon>Pseudomonadati</taxon>
        <taxon>Pseudomonadota</taxon>
        <taxon>Alphaproteobacteria</taxon>
        <taxon>Sphingomonadales</taxon>
        <taxon>Sphingomonadaceae</taxon>
        <taxon>Sphingorhabdus</taxon>
    </lineage>
</organism>
<evidence type="ECO:0000256" key="5">
    <source>
        <dbReference type="ARBA" id="ARBA00023237"/>
    </source>
</evidence>
<dbReference type="InterPro" id="IPR039001">
    <property type="entry name" value="Pal"/>
</dbReference>
<evidence type="ECO:0000256" key="7">
    <source>
        <dbReference type="ARBA" id="ARBA00023306"/>
    </source>
</evidence>
<dbReference type="CDD" id="cd07185">
    <property type="entry name" value="OmpA_C-like"/>
    <property type="match status" value="1"/>
</dbReference>
<keyword evidence="7 8" id="KW-0131">Cell cycle</keyword>
<sequence length="176" mass="19318">MKSNTVKGMALLLASTALVAGCGKKDVEALPPVAEQTNYGETATETPPVTNAIRPGSQEDFLQTVGQYGDRILFDTDRFNVDTEDQSVLQVQAQWLARYPNTRITVEGHADERGTRDYNLALGERRANSAKNYLISVGVDASRIQTVSYGKERPQALGSDEQSWAQNRRAVTVTIQ</sequence>
<comment type="subunit">
    <text evidence="8">The Tol-Pal system is composed of five core proteins: the inner membrane proteins TolA, TolQ and TolR, the periplasmic protein TolB and the outer membrane protein Pal. They form a network linking the inner and outer membranes and the peptidoglycan layer.</text>
</comment>
<protein>
    <recommendedName>
        <fullName evidence="8">Peptidoglycan-associated lipoprotein</fullName>
        <shortName evidence="8">PAL</shortName>
    </recommendedName>
</protein>
<feature type="domain" description="OmpA-like" evidence="10">
    <location>
        <begin position="61"/>
        <end position="176"/>
    </location>
</feature>
<dbReference type="Gene3D" id="3.30.1330.60">
    <property type="entry name" value="OmpA-like domain"/>
    <property type="match status" value="1"/>
</dbReference>
<feature type="signal peptide" evidence="9">
    <location>
        <begin position="1"/>
        <end position="20"/>
    </location>
</feature>
<evidence type="ECO:0000256" key="1">
    <source>
        <dbReference type="ARBA" id="ARBA00022618"/>
    </source>
</evidence>